<dbReference type="HOGENOM" id="CLU_021229_1_0_1"/>
<dbReference type="Gene3D" id="1.25.40.10">
    <property type="entry name" value="Tetratricopeptide repeat domain"/>
    <property type="match status" value="1"/>
</dbReference>
<reference evidence="1 2" key="1">
    <citation type="journal article" date="2011" name="Science">
        <title>The Selaginella genome identifies genetic changes associated with the evolution of vascular plants.</title>
        <authorList>
            <person name="Banks J.A."/>
            <person name="Nishiyama T."/>
            <person name="Hasebe M."/>
            <person name="Bowman J.L."/>
            <person name="Gribskov M."/>
            <person name="dePamphilis C."/>
            <person name="Albert V.A."/>
            <person name="Aono N."/>
            <person name="Aoyama T."/>
            <person name="Ambrose B.A."/>
            <person name="Ashton N.W."/>
            <person name="Axtell M.J."/>
            <person name="Barker E."/>
            <person name="Barker M.S."/>
            <person name="Bennetzen J.L."/>
            <person name="Bonawitz N.D."/>
            <person name="Chapple C."/>
            <person name="Cheng C."/>
            <person name="Correa L.G."/>
            <person name="Dacre M."/>
            <person name="DeBarry J."/>
            <person name="Dreyer I."/>
            <person name="Elias M."/>
            <person name="Engstrom E.M."/>
            <person name="Estelle M."/>
            <person name="Feng L."/>
            <person name="Finet C."/>
            <person name="Floyd S.K."/>
            <person name="Frommer W.B."/>
            <person name="Fujita T."/>
            <person name="Gramzow L."/>
            <person name="Gutensohn M."/>
            <person name="Harholt J."/>
            <person name="Hattori M."/>
            <person name="Heyl A."/>
            <person name="Hirai T."/>
            <person name="Hiwatashi Y."/>
            <person name="Ishikawa M."/>
            <person name="Iwata M."/>
            <person name="Karol K.G."/>
            <person name="Koehler B."/>
            <person name="Kolukisaoglu U."/>
            <person name="Kubo M."/>
            <person name="Kurata T."/>
            <person name="Lalonde S."/>
            <person name="Li K."/>
            <person name="Li Y."/>
            <person name="Litt A."/>
            <person name="Lyons E."/>
            <person name="Manning G."/>
            <person name="Maruyama T."/>
            <person name="Michael T.P."/>
            <person name="Mikami K."/>
            <person name="Miyazaki S."/>
            <person name="Morinaga S."/>
            <person name="Murata T."/>
            <person name="Mueller-Roeber B."/>
            <person name="Nelson D.R."/>
            <person name="Obara M."/>
            <person name="Oguri Y."/>
            <person name="Olmstead R.G."/>
            <person name="Onodera N."/>
            <person name="Petersen B.L."/>
            <person name="Pils B."/>
            <person name="Prigge M."/>
            <person name="Rensing S.A."/>
            <person name="Riano-Pachon D.M."/>
            <person name="Roberts A.W."/>
            <person name="Sato Y."/>
            <person name="Scheller H.V."/>
            <person name="Schulz B."/>
            <person name="Schulz C."/>
            <person name="Shakirov E.V."/>
            <person name="Shibagaki N."/>
            <person name="Shinohara N."/>
            <person name="Shippen D.E."/>
            <person name="Soerensen I."/>
            <person name="Sotooka R."/>
            <person name="Sugimoto N."/>
            <person name="Sugita M."/>
            <person name="Sumikawa N."/>
            <person name="Tanurdzic M."/>
            <person name="Theissen G."/>
            <person name="Ulvskov P."/>
            <person name="Wakazuki S."/>
            <person name="Weng J.K."/>
            <person name="Willats W.W."/>
            <person name="Wipf D."/>
            <person name="Wolf P.G."/>
            <person name="Yang L."/>
            <person name="Zimmer A.D."/>
            <person name="Zhu Q."/>
            <person name="Mitros T."/>
            <person name="Hellsten U."/>
            <person name="Loque D."/>
            <person name="Otillar R."/>
            <person name="Salamov A."/>
            <person name="Schmutz J."/>
            <person name="Shapiro H."/>
            <person name="Lindquist E."/>
            <person name="Lucas S."/>
            <person name="Rokhsar D."/>
            <person name="Grigoriev I.V."/>
        </authorList>
    </citation>
    <scope>NUCLEOTIDE SEQUENCE [LARGE SCALE GENOMIC DNA]</scope>
</reference>
<dbReference type="OMA" id="CSINRAF"/>
<dbReference type="Gramene" id="EFJ28827">
    <property type="protein sequence ID" value="EFJ28827"/>
    <property type="gene ID" value="SELMODRAFT_440903"/>
</dbReference>
<dbReference type="EMBL" id="GL377578">
    <property type="protein sequence ID" value="EFJ28827.1"/>
    <property type="molecule type" value="Genomic_DNA"/>
</dbReference>
<dbReference type="OrthoDB" id="1924189at2759"/>
<organism evidence="2">
    <name type="scientific">Selaginella moellendorffii</name>
    <name type="common">Spikemoss</name>
    <dbReference type="NCBI Taxonomy" id="88036"/>
    <lineage>
        <taxon>Eukaryota</taxon>
        <taxon>Viridiplantae</taxon>
        <taxon>Streptophyta</taxon>
        <taxon>Embryophyta</taxon>
        <taxon>Tracheophyta</taxon>
        <taxon>Lycopodiopsida</taxon>
        <taxon>Selaginellales</taxon>
        <taxon>Selaginellaceae</taxon>
        <taxon>Selaginella</taxon>
    </lineage>
</organism>
<dbReference type="FunCoup" id="D8RF87">
    <property type="interactions" value="1081"/>
</dbReference>
<dbReference type="STRING" id="88036.D8RF87"/>
<dbReference type="SUPFAM" id="SSF48452">
    <property type="entry name" value="TPR-like"/>
    <property type="match status" value="1"/>
</dbReference>
<evidence type="ECO:0000313" key="1">
    <source>
        <dbReference type="EMBL" id="EFJ28827.1"/>
    </source>
</evidence>
<proteinExistence type="predicted"/>
<protein>
    <submittedName>
        <fullName evidence="1">Uncharacterized protein</fullName>
    </submittedName>
</protein>
<accession>D8RF87</accession>
<dbReference type="Proteomes" id="UP000001514">
    <property type="component" value="Unassembled WGS sequence"/>
</dbReference>
<keyword evidence="2" id="KW-1185">Reference proteome</keyword>
<dbReference type="PANTHER" id="PTHR26312:SF132">
    <property type="entry name" value="OS01G0855200 PROTEIN"/>
    <property type="match status" value="1"/>
</dbReference>
<evidence type="ECO:0000313" key="2">
    <source>
        <dbReference type="Proteomes" id="UP000001514"/>
    </source>
</evidence>
<dbReference type="KEGG" id="smo:SELMODRAFT_440903"/>
<sequence length="421" mass="47041">MGLELWRLRLSVDSASRLWLAPPGNQNFELRHGDYDPWRRCGRNSRRFICCRARKSQFEGGSKDLRGGGIEIPSSLQILKRRNRQKSQIPGPGELDGGNLVSSSIKKAFSSMVFMLKSMHRFTLEMLCCDENSVLNEVWSLVQREMHSSFLWLFQQVFSSTPKLMVSIMILLANFTVYSMDSSIAIHSPIVPSTALDRPAAPAATVMWSSPATEVPGYLNFFDEAAIESSGGSKDGGGKPRTLIAGGTDGGDEFPLFRRGRTTMMRDDQLAAPGNLSRNQQLAVMKFLQQVPVPAKVTKESLVAPVSAKLEPDNYECFDRTDLLYQQALGEDRKNPLILANYAQFLYVVRHDHDRAETLFRLAMEADPSDGESLSRFASFLWLARGDKQGAEDAYKNAIASDPANPFHFGSYAHFLWHSES</sequence>
<name>D8RF87_SELML</name>
<dbReference type="InterPro" id="IPR011990">
    <property type="entry name" value="TPR-like_helical_dom_sf"/>
</dbReference>
<gene>
    <name evidence="1" type="ORF">SELMODRAFT_440903</name>
</gene>
<dbReference type="eggNOG" id="ENOG502QQB3">
    <property type="taxonomic scope" value="Eukaryota"/>
</dbReference>
<dbReference type="PANTHER" id="PTHR26312">
    <property type="entry name" value="TETRATRICOPEPTIDE REPEAT PROTEIN 5"/>
    <property type="match status" value="1"/>
</dbReference>
<dbReference type="AlphaFoldDB" id="D8RF87"/>
<dbReference type="InParanoid" id="D8RF87"/>